<evidence type="ECO:0000313" key="1">
    <source>
        <dbReference type="EMBL" id="AGF85036.1"/>
    </source>
</evidence>
<accession>M1PM77</accession>
<name>M1PM77_9VIRU</name>
<organism evidence="1 2">
    <name type="scientific">Moumouvirus goulette</name>
    <dbReference type="NCBI Taxonomy" id="1247379"/>
    <lineage>
        <taxon>Viruses</taxon>
        <taxon>Varidnaviria</taxon>
        <taxon>Bamfordvirae</taxon>
        <taxon>Nucleocytoviricota</taxon>
        <taxon>Megaviricetes</taxon>
        <taxon>Imitervirales</taxon>
        <taxon>Mimiviridae</taxon>
        <taxon>Megamimivirinae</taxon>
        <taxon>Moumouvirus</taxon>
        <taxon>Moumouvirus goulettemassiliense</taxon>
    </lineage>
</organism>
<protein>
    <submittedName>
        <fullName evidence="1">Uncharacterized protein</fullName>
    </submittedName>
</protein>
<proteinExistence type="predicted"/>
<sequence length="72" mass="8782">MNKINNSVDKSLFTNPLDILILHLSDEIEIRSDDYHYQYHHKTNDILRYVEQLIHYQDEIFMQKIFNNSKNN</sequence>
<gene>
    <name evidence="1" type="ORF">glt_00227</name>
</gene>
<keyword evidence="2" id="KW-1185">Reference proteome</keyword>
<evidence type="ECO:0000313" key="2">
    <source>
        <dbReference type="Proteomes" id="UP000241071"/>
    </source>
</evidence>
<reference evidence="1 2" key="1">
    <citation type="submission" date="2012-10" db="EMBL/GenBank/DDBJ databases">
        <title>Complete genome sequence of Moumouvirus goulette.</title>
        <authorList>
            <person name="Fournous G."/>
            <person name="Bougalmi M."/>
            <person name="Colson P."/>
        </authorList>
    </citation>
    <scope>NUCLEOTIDE SEQUENCE [LARGE SCALE GENOMIC DNA]</scope>
</reference>
<dbReference type="Proteomes" id="UP000241071">
    <property type="component" value="Segment"/>
</dbReference>
<dbReference type="EMBL" id="KC008572">
    <property type="protein sequence ID" value="AGF85036.1"/>
    <property type="molecule type" value="Genomic_DNA"/>
</dbReference>